<dbReference type="InterPro" id="IPR036097">
    <property type="entry name" value="HisK_dim/P_sf"/>
</dbReference>
<dbReference type="SMART" id="SM00388">
    <property type="entry name" value="HisKA"/>
    <property type="match status" value="1"/>
</dbReference>
<dbReference type="InterPro" id="IPR004358">
    <property type="entry name" value="Sig_transdc_His_kin-like_C"/>
</dbReference>
<dbReference type="InterPro" id="IPR011006">
    <property type="entry name" value="CheY-like_superfamily"/>
</dbReference>
<dbReference type="GO" id="GO:0000155">
    <property type="term" value="F:phosphorelay sensor kinase activity"/>
    <property type="evidence" value="ECO:0007669"/>
    <property type="project" value="InterPro"/>
</dbReference>
<dbReference type="Pfam" id="PF00512">
    <property type="entry name" value="HisKA"/>
    <property type="match status" value="1"/>
</dbReference>
<evidence type="ECO:0000256" key="4">
    <source>
        <dbReference type="ARBA" id="ARBA00022679"/>
    </source>
</evidence>
<reference evidence="11 12" key="1">
    <citation type="journal article" date="2018" name="Arch. Microbiol.">
        <title>New insights into the metabolic potential of the phototrophic purple bacterium Rhodopila globiformis DSM 161(T) from its draft genome sequence and evidence for a vanadium-dependent nitrogenase.</title>
        <authorList>
            <person name="Imhoff J.F."/>
            <person name="Rahn T."/>
            <person name="Kunzel S."/>
            <person name="Neulinger S.C."/>
        </authorList>
    </citation>
    <scope>NUCLEOTIDE SEQUENCE [LARGE SCALE GENOMIC DNA]</scope>
    <source>
        <strain evidence="11 12">DSM 161</strain>
    </source>
</reference>
<evidence type="ECO:0000256" key="5">
    <source>
        <dbReference type="ARBA" id="ARBA00022777"/>
    </source>
</evidence>
<dbReference type="Pfam" id="PF00072">
    <property type="entry name" value="Response_reg"/>
    <property type="match status" value="1"/>
</dbReference>
<keyword evidence="12" id="KW-1185">Reference proteome</keyword>
<dbReference type="Pfam" id="PF02518">
    <property type="entry name" value="HATPase_c"/>
    <property type="match status" value="1"/>
</dbReference>
<dbReference type="SUPFAM" id="SSF47384">
    <property type="entry name" value="Homodimeric domain of signal transducing histidine kinase"/>
    <property type="match status" value="1"/>
</dbReference>
<evidence type="ECO:0000256" key="2">
    <source>
        <dbReference type="ARBA" id="ARBA00012438"/>
    </source>
</evidence>
<dbReference type="Gene3D" id="3.40.50.2300">
    <property type="match status" value="1"/>
</dbReference>
<evidence type="ECO:0000313" key="11">
    <source>
        <dbReference type="EMBL" id="PPQ28397.1"/>
    </source>
</evidence>
<dbReference type="AlphaFoldDB" id="A0A2S6N1A4"/>
<dbReference type="SMART" id="SM00387">
    <property type="entry name" value="HATPase_c"/>
    <property type="match status" value="2"/>
</dbReference>
<dbReference type="PANTHER" id="PTHR43711:SF31">
    <property type="entry name" value="HISTIDINE KINASE"/>
    <property type="match status" value="1"/>
</dbReference>
<dbReference type="CDD" id="cd00082">
    <property type="entry name" value="HisKA"/>
    <property type="match status" value="1"/>
</dbReference>
<dbReference type="InterPro" id="IPR003594">
    <property type="entry name" value="HATPase_dom"/>
</dbReference>
<feature type="coiled-coil region" evidence="8">
    <location>
        <begin position="153"/>
        <end position="197"/>
    </location>
</feature>
<protein>
    <recommendedName>
        <fullName evidence="2">histidine kinase</fullName>
        <ecNumber evidence="2">2.7.13.3</ecNumber>
    </recommendedName>
</protein>
<evidence type="ECO:0000256" key="7">
    <source>
        <dbReference type="PROSITE-ProRule" id="PRU00169"/>
    </source>
</evidence>
<gene>
    <name evidence="11" type="ORF">CCS01_24430</name>
</gene>
<sequence>MEWPLLTVALAEPEDLVLARHRARQVAAQLGLDTAAQTRFAASVSEIARNAIAYAGGGRVAFSVRRDGLPALLARVSDSGPGIRDLDAVLDGLVPGRGIASARRLVDEFAISSDASGTSVTLARHLPDGARLNAATVARLADCLQNGQRPNPALELQTQNAELVASLAELRARQEDLERLNTELEDTNRGVVALYAELDGRAEQLRQASELKSRFLSNMTHEFRTPLNSILALSRLLLDRVDGPLAPEQERQVSYIRRSAESLTELVNDLLDLAKVEAGKLEVQPGLFTVSELFGALRGMMKPLQQNQAVELVFEEPYGLPPLMTDEAKVAQILRNLISNALKFTERGEVRVSARLERPGQVIHFVVADTGIGIAGEFHEVVFQEFSQVANRLQGQAKGTGLGLPLSRRLAELLGGTLTLRSAPGAGSTFTLSLPAAPAAASGVSPAGAAQPGRVRDVLLIDDEETSRYVVRQMLSGWQHLRMREAETGAEGLRLARAGHFDAILLDLRLPDIDGAVVLDRLQADPALAEIPVIVCTSSVLGDVERRRLGHARSILSKASLTREGAQRALAAVWQDHVGIPVGGLAE</sequence>
<proteinExistence type="predicted"/>
<accession>A0A2S6N1A4</accession>
<evidence type="ECO:0000256" key="1">
    <source>
        <dbReference type="ARBA" id="ARBA00000085"/>
    </source>
</evidence>
<comment type="caution">
    <text evidence="11">The sequence shown here is derived from an EMBL/GenBank/DDBJ whole genome shotgun (WGS) entry which is preliminary data.</text>
</comment>
<evidence type="ECO:0000256" key="3">
    <source>
        <dbReference type="ARBA" id="ARBA00022553"/>
    </source>
</evidence>
<feature type="modified residue" description="4-aspartylphosphate" evidence="7">
    <location>
        <position position="507"/>
    </location>
</feature>
<dbReference type="PRINTS" id="PR00344">
    <property type="entry name" value="BCTRLSENSOR"/>
</dbReference>
<evidence type="ECO:0000259" key="10">
    <source>
        <dbReference type="PROSITE" id="PS50110"/>
    </source>
</evidence>
<dbReference type="Gene3D" id="3.30.565.10">
    <property type="entry name" value="Histidine kinase-like ATPase, C-terminal domain"/>
    <property type="match status" value="2"/>
</dbReference>
<name>A0A2S6N1A4_RHOGL</name>
<dbReference type="Proteomes" id="UP000239724">
    <property type="component" value="Unassembled WGS sequence"/>
</dbReference>
<feature type="domain" description="Response regulatory" evidence="10">
    <location>
        <begin position="457"/>
        <end position="573"/>
    </location>
</feature>
<dbReference type="PROSITE" id="PS50109">
    <property type="entry name" value="HIS_KIN"/>
    <property type="match status" value="1"/>
</dbReference>
<dbReference type="InterPro" id="IPR050736">
    <property type="entry name" value="Sensor_HK_Regulatory"/>
</dbReference>
<keyword evidence="5" id="KW-0418">Kinase</keyword>
<keyword evidence="4" id="KW-0808">Transferase</keyword>
<organism evidence="11 12">
    <name type="scientific">Rhodopila globiformis</name>
    <name type="common">Rhodopseudomonas globiformis</name>
    <dbReference type="NCBI Taxonomy" id="1071"/>
    <lineage>
        <taxon>Bacteria</taxon>
        <taxon>Pseudomonadati</taxon>
        <taxon>Pseudomonadota</taxon>
        <taxon>Alphaproteobacteria</taxon>
        <taxon>Acetobacterales</taxon>
        <taxon>Acetobacteraceae</taxon>
        <taxon>Rhodopila</taxon>
    </lineage>
</organism>
<dbReference type="InterPro" id="IPR005467">
    <property type="entry name" value="His_kinase_dom"/>
</dbReference>
<evidence type="ECO:0000313" key="12">
    <source>
        <dbReference type="Proteomes" id="UP000239724"/>
    </source>
</evidence>
<dbReference type="RefSeq" id="WP_104521438.1">
    <property type="nucleotide sequence ID" value="NZ_NHRY01000244.1"/>
</dbReference>
<dbReference type="PROSITE" id="PS50110">
    <property type="entry name" value="RESPONSE_REGULATORY"/>
    <property type="match status" value="1"/>
</dbReference>
<dbReference type="SUPFAM" id="SSF55874">
    <property type="entry name" value="ATPase domain of HSP90 chaperone/DNA topoisomerase II/histidine kinase"/>
    <property type="match status" value="2"/>
</dbReference>
<dbReference type="InterPro" id="IPR003661">
    <property type="entry name" value="HisK_dim/P_dom"/>
</dbReference>
<keyword evidence="3 7" id="KW-0597">Phosphoprotein</keyword>
<evidence type="ECO:0000256" key="8">
    <source>
        <dbReference type="SAM" id="Coils"/>
    </source>
</evidence>
<dbReference type="CDD" id="cd16922">
    <property type="entry name" value="HATPase_EvgS-ArcB-TorS-like"/>
    <property type="match status" value="1"/>
</dbReference>
<dbReference type="Gene3D" id="1.10.287.130">
    <property type="match status" value="1"/>
</dbReference>
<dbReference type="PANTHER" id="PTHR43711">
    <property type="entry name" value="TWO-COMPONENT HISTIDINE KINASE"/>
    <property type="match status" value="1"/>
</dbReference>
<keyword evidence="8" id="KW-0175">Coiled coil</keyword>
<evidence type="ECO:0000259" key="9">
    <source>
        <dbReference type="PROSITE" id="PS50109"/>
    </source>
</evidence>
<evidence type="ECO:0000256" key="6">
    <source>
        <dbReference type="ARBA" id="ARBA00023012"/>
    </source>
</evidence>
<dbReference type="SMART" id="SM00448">
    <property type="entry name" value="REC"/>
    <property type="match status" value="1"/>
</dbReference>
<feature type="domain" description="Histidine kinase" evidence="9">
    <location>
        <begin position="218"/>
        <end position="438"/>
    </location>
</feature>
<dbReference type="SUPFAM" id="SSF52172">
    <property type="entry name" value="CheY-like"/>
    <property type="match status" value="1"/>
</dbReference>
<dbReference type="EC" id="2.7.13.3" evidence="2"/>
<dbReference type="OrthoDB" id="9810730at2"/>
<dbReference type="InterPro" id="IPR036890">
    <property type="entry name" value="HATPase_C_sf"/>
</dbReference>
<comment type="catalytic activity">
    <reaction evidence="1">
        <text>ATP + protein L-histidine = ADP + protein N-phospho-L-histidine.</text>
        <dbReference type="EC" id="2.7.13.3"/>
    </reaction>
</comment>
<dbReference type="EMBL" id="NHRY01000244">
    <property type="protein sequence ID" value="PPQ28397.1"/>
    <property type="molecule type" value="Genomic_DNA"/>
</dbReference>
<dbReference type="Pfam" id="PF13581">
    <property type="entry name" value="HATPase_c_2"/>
    <property type="match status" value="1"/>
</dbReference>
<keyword evidence="6" id="KW-0902">Two-component regulatory system</keyword>
<dbReference type="InterPro" id="IPR001789">
    <property type="entry name" value="Sig_transdc_resp-reg_receiver"/>
</dbReference>